<gene>
    <name evidence="1" type="ORF">DHM44_07745</name>
</gene>
<comment type="caution">
    <text evidence="1">The sequence shown here is derived from an EMBL/GenBank/DDBJ whole genome shotgun (WGS) entry which is preliminary data.</text>
</comment>
<feature type="non-terminal residue" evidence="1">
    <location>
        <position position="119"/>
    </location>
</feature>
<organism evidence="1 2">
    <name type="scientific">Flexistipes sinusarabici</name>
    <dbReference type="NCBI Taxonomy" id="2352"/>
    <lineage>
        <taxon>Bacteria</taxon>
        <taxon>Pseudomonadati</taxon>
        <taxon>Deferribacterota</taxon>
        <taxon>Deferribacteres</taxon>
        <taxon>Deferribacterales</taxon>
        <taxon>Flexistipitaceae</taxon>
        <taxon>Flexistipes</taxon>
    </lineage>
</organism>
<protein>
    <submittedName>
        <fullName evidence="1">Uncharacterized protein</fullName>
    </submittedName>
</protein>
<dbReference type="AlphaFoldDB" id="A0A3D5QD18"/>
<evidence type="ECO:0000313" key="1">
    <source>
        <dbReference type="EMBL" id="HCW93560.1"/>
    </source>
</evidence>
<reference evidence="1 2" key="1">
    <citation type="journal article" date="2018" name="Nat. Biotechnol.">
        <title>A standardized bacterial taxonomy based on genome phylogeny substantially revises the tree of life.</title>
        <authorList>
            <person name="Parks D.H."/>
            <person name="Chuvochina M."/>
            <person name="Waite D.W."/>
            <person name="Rinke C."/>
            <person name="Skarshewski A."/>
            <person name="Chaumeil P.A."/>
            <person name="Hugenholtz P."/>
        </authorList>
    </citation>
    <scope>NUCLEOTIDE SEQUENCE [LARGE SCALE GENOMIC DNA]</scope>
    <source>
        <strain evidence="1">UBA8672</strain>
    </source>
</reference>
<feature type="non-terminal residue" evidence="1">
    <location>
        <position position="1"/>
    </location>
</feature>
<evidence type="ECO:0000313" key="2">
    <source>
        <dbReference type="Proteomes" id="UP000262325"/>
    </source>
</evidence>
<name>A0A3D5QD18_FLESI</name>
<proteinExistence type="predicted"/>
<dbReference type="EMBL" id="DPPF01000161">
    <property type="protein sequence ID" value="HCW93560.1"/>
    <property type="molecule type" value="Genomic_DNA"/>
</dbReference>
<sequence length="119" mass="13878">PFNAEYREQLVQMIKFKYYRATHSPKAIYITDDNAMTFFLEDLKELFPETPVIFSGVNNLDLMNKLDPKRFSGCFEKKDISKNVDFILKHFGKDKRLIFIGDDSSTASIINQQIRNTMA</sequence>
<accession>A0A3D5QD18</accession>
<dbReference type="Proteomes" id="UP000262325">
    <property type="component" value="Unassembled WGS sequence"/>
</dbReference>